<organism evidence="1 2">
    <name type="scientific">Actinoplanes ianthinogenes</name>
    <dbReference type="NCBI Taxonomy" id="122358"/>
    <lineage>
        <taxon>Bacteria</taxon>
        <taxon>Bacillati</taxon>
        <taxon>Actinomycetota</taxon>
        <taxon>Actinomycetes</taxon>
        <taxon>Micromonosporales</taxon>
        <taxon>Micromonosporaceae</taxon>
        <taxon>Actinoplanes</taxon>
    </lineage>
</organism>
<reference evidence="1 2" key="1">
    <citation type="submission" date="2020-08" db="EMBL/GenBank/DDBJ databases">
        <title>Whole genome shotgun sequence of Actinoplanes ianthinogenes NBRC 13996.</title>
        <authorList>
            <person name="Komaki H."/>
            <person name="Tamura T."/>
        </authorList>
    </citation>
    <scope>NUCLEOTIDE SEQUENCE [LARGE SCALE GENOMIC DNA]</scope>
    <source>
        <strain evidence="1 2">NBRC 13996</strain>
    </source>
</reference>
<gene>
    <name evidence="1" type="ORF">Aiant_76370</name>
</gene>
<evidence type="ECO:0000313" key="1">
    <source>
        <dbReference type="EMBL" id="BCJ46980.1"/>
    </source>
</evidence>
<evidence type="ECO:0000313" key="2">
    <source>
        <dbReference type="Proteomes" id="UP000676967"/>
    </source>
</evidence>
<dbReference type="SUPFAM" id="SSF69304">
    <property type="entry name" value="Tricorn protease N-terminal domain"/>
    <property type="match status" value="1"/>
</dbReference>
<proteinExistence type="predicted"/>
<name>A0ABN6CP24_9ACTN</name>
<dbReference type="EMBL" id="AP023356">
    <property type="protein sequence ID" value="BCJ46980.1"/>
    <property type="molecule type" value="Genomic_DNA"/>
</dbReference>
<accession>A0ABN6CP24</accession>
<sequence length="325" mass="34506">MIEEHGVEAQGRLVPAEDGDVLVSVSVGPAGEAVALWTATTDHGALTSVTTSPGWATFPDARAARPAGARVTVHTPDGTRVVRIPSMPLAHATAQPLPDGRILVVAARCRWRPDGPDHNAIVYDPTGAPVSRHVFGDGIEHVYTTPSGGAWAGYFDEGVYGNYGWAGPGPSPVGDCGLIRFGPDGALDWRFDELDDLPFIDDCYALNVTGETAWACYYSGFPLVRVQDGRATVWRNDLAHGARALLVGDGRVALAGGYRGDRDRLVVAELGDGVLHETGRYRLTLPGGDPLPDGARLVGRGPDLHVFAGPDWYRLRIDAVSGART</sequence>
<protein>
    <submittedName>
        <fullName evidence="1">Uncharacterized protein</fullName>
    </submittedName>
</protein>
<dbReference type="RefSeq" id="WP_189331479.1">
    <property type="nucleotide sequence ID" value="NZ_AP023356.1"/>
</dbReference>
<keyword evidence="2" id="KW-1185">Reference proteome</keyword>
<dbReference type="Proteomes" id="UP000676967">
    <property type="component" value="Chromosome"/>
</dbReference>